<keyword evidence="2" id="KW-1015">Disulfide bond</keyword>
<dbReference type="CDD" id="cd00028">
    <property type="entry name" value="B_lectin"/>
    <property type="match status" value="1"/>
</dbReference>
<organism evidence="6 7">
    <name type="scientific">Microthlaspi erraticum</name>
    <dbReference type="NCBI Taxonomy" id="1685480"/>
    <lineage>
        <taxon>Eukaryota</taxon>
        <taxon>Viridiplantae</taxon>
        <taxon>Streptophyta</taxon>
        <taxon>Embryophyta</taxon>
        <taxon>Tracheophyta</taxon>
        <taxon>Spermatophyta</taxon>
        <taxon>Magnoliopsida</taxon>
        <taxon>eudicotyledons</taxon>
        <taxon>Gunneridae</taxon>
        <taxon>Pentapetalae</taxon>
        <taxon>rosids</taxon>
        <taxon>malvids</taxon>
        <taxon>Brassicales</taxon>
        <taxon>Brassicaceae</taxon>
        <taxon>Coluteocarpeae</taxon>
        <taxon>Microthlaspi</taxon>
    </lineage>
</organism>
<name>A0A6D2KH02_9BRAS</name>
<proteinExistence type="predicted"/>
<dbReference type="InterPro" id="IPR001480">
    <property type="entry name" value="Bulb-type_lectin_dom"/>
</dbReference>
<evidence type="ECO:0000256" key="1">
    <source>
        <dbReference type="ARBA" id="ARBA00022729"/>
    </source>
</evidence>
<evidence type="ECO:0000256" key="3">
    <source>
        <dbReference type="ARBA" id="ARBA00023180"/>
    </source>
</evidence>
<dbReference type="AlphaFoldDB" id="A0A6D2KH02"/>
<keyword evidence="3" id="KW-0325">Glycoprotein</keyword>
<keyword evidence="1 4" id="KW-0732">Signal</keyword>
<dbReference type="SMART" id="SM00108">
    <property type="entry name" value="B_lectin"/>
    <property type="match status" value="1"/>
</dbReference>
<feature type="signal peptide" evidence="4">
    <location>
        <begin position="1"/>
        <end position="24"/>
    </location>
</feature>
<evidence type="ECO:0000259" key="5">
    <source>
        <dbReference type="PROSITE" id="PS50927"/>
    </source>
</evidence>
<dbReference type="SUPFAM" id="SSF51110">
    <property type="entry name" value="alpha-D-mannose-specific plant lectins"/>
    <property type="match status" value="1"/>
</dbReference>
<comment type="caution">
    <text evidence="6">The sequence shown here is derived from an EMBL/GenBank/DDBJ whole genome shotgun (WGS) entry which is preliminary data.</text>
</comment>
<dbReference type="InterPro" id="IPR036426">
    <property type="entry name" value="Bulb-type_lectin_dom_sf"/>
</dbReference>
<protein>
    <recommendedName>
        <fullName evidence="5">Bulb-type lectin domain-containing protein</fullName>
    </recommendedName>
</protein>
<dbReference type="EMBL" id="CACVBM020001373">
    <property type="protein sequence ID" value="CAA7047453.1"/>
    <property type="molecule type" value="Genomic_DNA"/>
</dbReference>
<feature type="chain" id="PRO_5025395662" description="Bulb-type lectin domain-containing protein" evidence="4">
    <location>
        <begin position="25"/>
        <end position="99"/>
    </location>
</feature>
<dbReference type="Gene3D" id="2.90.10.10">
    <property type="entry name" value="Bulb-type lectin domain"/>
    <property type="match status" value="1"/>
</dbReference>
<dbReference type="Proteomes" id="UP000467841">
    <property type="component" value="Unassembled WGS sequence"/>
</dbReference>
<dbReference type="PANTHER" id="PTHR32444:SF235">
    <property type="entry name" value="OS01G0783900 PROTEIN"/>
    <property type="match status" value="1"/>
</dbReference>
<reference evidence="6" key="1">
    <citation type="submission" date="2020-01" db="EMBL/GenBank/DDBJ databases">
        <authorList>
            <person name="Mishra B."/>
        </authorList>
    </citation>
    <scope>NUCLEOTIDE SEQUENCE [LARGE SCALE GENOMIC DNA]</scope>
</reference>
<evidence type="ECO:0000256" key="2">
    <source>
        <dbReference type="ARBA" id="ARBA00023157"/>
    </source>
</evidence>
<accession>A0A6D2KH02</accession>
<evidence type="ECO:0000256" key="4">
    <source>
        <dbReference type="SAM" id="SignalP"/>
    </source>
</evidence>
<feature type="domain" description="Bulb-type lectin" evidence="5">
    <location>
        <begin position="23"/>
        <end position="99"/>
    </location>
</feature>
<sequence>MRKKRIVFFASLLLFTIFLKFCFAGITTENPLSIGQTLSSPNGVYELGFFSPNNSQNLYVGIWFKDITPRTVVWVANRESPVTDPTARLTISSNGSLLL</sequence>
<dbReference type="PROSITE" id="PS50927">
    <property type="entry name" value="BULB_LECTIN"/>
    <property type="match status" value="1"/>
</dbReference>
<dbReference type="PANTHER" id="PTHR32444">
    <property type="entry name" value="BULB-TYPE LECTIN DOMAIN-CONTAINING PROTEIN"/>
    <property type="match status" value="1"/>
</dbReference>
<keyword evidence="7" id="KW-1185">Reference proteome</keyword>
<evidence type="ECO:0000313" key="6">
    <source>
        <dbReference type="EMBL" id="CAA7047453.1"/>
    </source>
</evidence>
<gene>
    <name evidence="6" type="ORF">MERR_LOCUS34688</name>
</gene>
<dbReference type="OrthoDB" id="1936886at2759"/>
<evidence type="ECO:0000313" key="7">
    <source>
        <dbReference type="Proteomes" id="UP000467841"/>
    </source>
</evidence>